<comment type="similarity">
    <text evidence="1">Belongs to the DNA polymerase type-Y family.</text>
</comment>
<dbReference type="Pfam" id="PF00817">
    <property type="entry name" value="IMS"/>
    <property type="match status" value="1"/>
</dbReference>
<evidence type="ECO:0000256" key="2">
    <source>
        <dbReference type="ARBA" id="ARBA00022763"/>
    </source>
</evidence>
<dbReference type="Proteomes" id="UP000708347">
    <property type="component" value="Unassembled WGS sequence"/>
</dbReference>
<dbReference type="SUPFAM" id="SSF56672">
    <property type="entry name" value="DNA/RNA polymerases"/>
    <property type="match status" value="1"/>
</dbReference>
<evidence type="ECO:0000256" key="3">
    <source>
        <dbReference type="ARBA" id="ARBA00025589"/>
    </source>
</evidence>
<dbReference type="PANTHER" id="PTHR35369:SF2">
    <property type="entry name" value="BLR3025 PROTEIN"/>
    <property type="match status" value="1"/>
</dbReference>
<dbReference type="PANTHER" id="PTHR35369">
    <property type="entry name" value="BLR3025 PROTEIN-RELATED"/>
    <property type="match status" value="1"/>
</dbReference>
<dbReference type="EMBL" id="VBSB01000001">
    <property type="protein sequence ID" value="NTY58053.1"/>
    <property type="molecule type" value="Genomic_DNA"/>
</dbReference>
<dbReference type="RefSeq" id="WP_174396064.1">
    <property type="nucleotide sequence ID" value="NZ_VBSB01000001.1"/>
</dbReference>
<evidence type="ECO:0000256" key="1">
    <source>
        <dbReference type="ARBA" id="ARBA00010945"/>
    </source>
</evidence>
<proteinExistence type="inferred from homology"/>
<sequence>MITHLQRWADVTGRVLAIWCMDWPAVAAATAAGLPATAPVAVTLANRVIACSAAARAAGVRRTLRRREAQARCPQLHVVTADPARDARYFEGVTAAVDEVVPRAEVLRPGLLVLSVRGAARYFGSEPAAAERLVDAVAAVGAECQVGVADQLPTAVFAARAGRVIEPGGDAAFLSALSIRQLSGEPSLSGPGREELADLLWRMGIRNLGQFAALSRSDVTSRFGADATAAHRFARGEPVRGPSGREPAADLDAVLHCDPPVDRVDAAAFAGRTLASALHRSLEAAGVGCTRLAIHAITAGGGELTRVWRCAEPLTEDATADRVRWQLDGWLNRRNPGDRPNSPVMVLRLQPVEVVSAEALQLPLWGGVGEEDRLRARRALVRVQGLLGQEAVQLPVLSGGRGPAERITLTPLGDELVPRAAPDRPWPGQLPEPAPSVILDDPVELLDAQGNPVRVTGRGMFTTEPARLDGAGHHYRGALRWWAGPWSVDERWWDSGEQSRAGRTARAQVLVDNQPGELGSALLLCYRQRRWYLEGVYE</sequence>
<dbReference type="InterPro" id="IPR001126">
    <property type="entry name" value="UmuC"/>
</dbReference>
<feature type="domain" description="UmuC" evidence="4">
    <location>
        <begin position="33"/>
        <end position="154"/>
    </location>
</feature>
<gene>
    <name evidence="5" type="ORF">FEG63_00620</name>
</gene>
<name>A0ABX2JNE8_9MYCO</name>
<reference evidence="5 6" key="1">
    <citation type="submission" date="2019-05" db="EMBL/GenBank/DDBJ databases">
        <title>Mycolicibacterium sphagni ENV482 genome assembly.</title>
        <authorList>
            <person name="Chen W."/>
            <person name="Faulkner N.W."/>
            <person name="Hyman M.R."/>
        </authorList>
    </citation>
    <scope>NUCLEOTIDE SEQUENCE [LARGE SCALE GENOMIC DNA]</scope>
    <source>
        <strain evidence="5 6">ENV482</strain>
    </source>
</reference>
<accession>A0ABX2JNE8</accession>
<dbReference type="InterPro" id="IPR043128">
    <property type="entry name" value="Rev_trsase/Diguanyl_cyclase"/>
</dbReference>
<comment type="function">
    <text evidence="3">Poorly processive, error-prone DNA polymerase involved in untargeted mutagenesis. Copies undamaged DNA at stalled replication forks, which arise in vivo from mismatched or misaligned primer ends. These misaligned primers can be extended by PolIV. Exhibits no 3'-5' exonuclease (proofreading) activity. May be involved in translesional synthesis, in conjunction with the beta clamp from PolIII.</text>
</comment>
<protein>
    <submittedName>
        <fullName evidence="5">DNA polymerase Y family protein</fullName>
    </submittedName>
</protein>
<dbReference type="Gene3D" id="3.30.70.270">
    <property type="match status" value="1"/>
</dbReference>
<keyword evidence="2" id="KW-0227">DNA damage</keyword>
<dbReference type="InterPro" id="IPR043502">
    <property type="entry name" value="DNA/RNA_pol_sf"/>
</dbReference>
<comment type="caution">
    <text evidence="5">The sequence shown here is derived from an EMBL/GenBank/DDBJ whole genome shotgun (WGS) entry which is preliminary data.</text>
</comment>
<dbReference type="CDD" id="cd03468">
    <property type="entry name" value="PolY_like"/>
    <property type="match status" value="1"/>
</dbReference>
<evidence type="ECO:0000313" key="5">
    <source>
        <dbReference type="EMBL" id="NTY58053.1"/>
    </source>
</evidence>
<organism evidence="5 6">
    <name type="scientific">Mycolicibacterium sphagni</name>
    <dbReference type="NCBI Taxonomy" id="1786"/>
    <lineage>
        <taxon>Bacteria</taxon>
        <taxon>Bacillati</taxon>
        <taxon>Actinomycetota</taxon>
        <taxon>Actinomycetes</taxon>
        <taxon>Mycobacteriales</taxon>
        <taxon>Mycobacteriaceae</taxon>
        <taxon>Mycolicibacterium</taxon>
    </lineage>
</organism>
<evidence type="ECO:0000259" key="4">
    <source>
        <dbReference type="Pfam" id="PF00817"/>
    </source>
</evidence>
<keyword evidence="6" id="KW-1185">Reference proteome</keyword>
<evidence type="ECO:0000313" key="6">
    <source>
        <dbReference type="Proteomes" id="UP000708347"/>
    </source>
</evidence>
<dbReference type="Gene3D" id="3.40.1170.60">
    <property type="match status" value="1"/>
</dbReference>
<dbReference type="InterPro" id="IPR050356">
    <property type="entry name" value="SulA_CellDiv_inhibitor"/>
</dbReference>